<evidence type="ECO:0000313" key="3">
    <source>
        <dbReference type="Proteomes" id="UP001189429"/>
    </source>
</evidence>
<reference evidence="2" key="1">
    <citation type="submission" date="2023-10" db="EMBL/GenBank/DDBJ databases">
        <authorList>
            <person name="Chen Y."/>
            <person name="Shah S."/>
            <person name="Dougan E. K."/>
            <person name="Thang M."/>
            <person name="Chan C."/>
        </authorList>
    </citation>
    <scope>NUCLEOTIDE SEQUENCE [LARGE SCALE GENOMIC DNA]</scope>
</reference>
<comment type="caution">
    <text evidence="2">The sequence shown here is derived from an EMBL/GenBank/DDBJ whole genome shotgun (WGS) entry which is preliminary data.</text>
</comment>
<name>A0ABN9SPS1_9DINO</name>
<evidence type="ECO:0000256" key="1">
    <source>
        <dbReference type="SAM" id="Coils"/>
    </source>
</evidence>
<evidence type="ECO:0000313" key="2">
    <source>
        <dbReference type="EMBL" id="CAK0833887.1"/>
    </source>
</evidence>
<protein>
    <submittedName>
        <fullName evidence="2">Uncharacterized protein</fullName>
    </submittedName>
</protein>
<proteinExistence type="predicted"/>
<organism evidence="2 3">
    <name type="scientific">Prorocentrum cordatum</name>
    <dbReference type="NCBI Taxonomy" id="2364126"/>
    <lineage>
        <taxon>Eukaryota</taxon>
        <taxon>Sar</taxon>
        <taxon>Alveolata</taxon>
        <taxon>Dinophyceae</taxon>
        <taxon>Prorocentrales</taxon>
        <taxon>Prorocentraceae</taxon>
        <taxon>Prorocentrum</taxon>
    </lineage>
</organism>
<accession>A0ABN9SPS1</accession>
<keyword evidence="3" id="KW-1185">Reference proteome</keyword>
<feature type="non-terminal residue" evidence="2">
    <location>
        <position position="329"/>
    </location>
</feature>
<keyword evidence="1" id="KW-0175">Coiled coil</keyword>
<sequence>MEGSSPSNYQAQVKCLEGELKKAKQQQQQQQQQGSILWDVDNECEAPSDQDRLAAIEVERCTIASLDGPTWSKLKGDLRAERQVLEQQLLDAQPVATRLRNLLHTVDQAERQLVKGKKHLETCRGRLVAAEQAAEEANLRVKENEQLLGRLKAQQAALAAQGVVLATAAPSQGGSAVVPILQLDSEKVRQLLAQGLDELGVQVPDLSQFAVQLCEWVPQCSQQSLVRLDAPVGQALAGAAATASAGPALPATAAPGPSLEQMRAEIAAGGVSAPEGQASLAFSPKTMTSLPMIIVAFYFILLSDWQRLDLSGIFDDAPVDVGLAPPGAA</sequence>
<dbReference type="EMBL" id="CAUYUJ010012409">
    <property type="protein sequence ID" value="CAK0833887.1"/>
    <property type="molecule type" value="Genomic_DNA"/>
</dbReference>
<gene>
    <name evidence="2" type="ORF">PCOR1329_LOCUS31454</name>
</gene>
<feature type="coiled-coil region" evidence="1">
    <location>
        <begin position="120"/>
        <end position="154"/>
    </location>
</feature>
<dbReference type="Proteomes" id="UP001189429">
    <property type="component" value="Unassembled WGS sequence"/>
</dbReference>